<dbReference type="InterPro" id="IPR050879">
    <property type="entry name" value="Acyltransferase_3"/>
</dbReference>
<feature type="transmembrane region" description="Helical" evidence="1">
    <location>
        <begin position="352"/>
        <end position="375"/>
    </location>
</feature>
<name>A0A927AMX9_9BACT</name>
<feature type="transmembrane region" description="Helical" evidence="1">
    <location>
        <begin position="238"/>
        <end position="256"/>
    </location>
</feature>
<feature type="transmembrane region" description="Helical" evidence="1">
    <location>
        <begin position="54"/>
        <end position="71"/>
    </location>
</feature>
<evidence type="ECO:0000256" key="1">
    <source>
        <dbReference type="SAM" id="Phobius"/>
    </source>
</evidence>
<keyword evidence="1" id="KW-0472">Membrane</keyword>
<dbReference type="EMBL" id="JACWZY010000005">
    <property type="protein sequence ID" value="MBD2700709.1"/>
    <property type="molecule type" value="Genomic_DNA"/>
</dbReference>
<proteinExistence type="predicted"/>
<dbReference type="Proteomes" id="UP000598820">
    <property type="component" value="Unassembled WGS sequence"/>
</dbReference>
<feature type="transmembrane region" description="Helical" evidence="1">
    <location>
        <begin position="322"/>
        <end position="340"/>
    </location>
</feature>
<evidence type="ECO:0000313" key="3">
    <source>
        <dbReference type="EMBL" id="MBD2700709.1"/>
    </source>
</evidence>
<feature type="transmembrane region" description="Helical" evidence="1">
    <location>
        <begin position="12"/>
        <end position="33"/>
    </location>
</feature>
<feature type="domain" description="Acyltransferase 3" evidence="2">
    <location>
        <begin position="46"/>
        <end position="368"/>
    </location>
</feature>
<comment type="caution">
    <text evidence="3">The sequence shown here is derived from an EMBL/GenBank/DDBJ whole genome shotgun (WGS) entry which is preliminary data.</text>
</comment>
<reference evidence="3" key="1">
    <citation type="submission" date="2020-09" db="EMBL/GenBank/DDBJ databases">
        <authorList>
            <person name="Kim M.K."/>
        </authorList>
    </citation>
    <scope>NUCLEOTIDE SEQUENCE</scope>
    <source>
        <strain evidence="3">BT702</strain>
    </source>
</reference>
<feature type="transmembrane region" description="Helical" evidence="1">
    <location>
        <begin position="83"/>
        <end position="104"/>
    </location>
</feature>
<dbReference type="InterPro" id="IPR002656">
    <property type="entry name" value="Acyl_transf_3_dom"/>
</dbReference>
<feature type="transmembrane region" description="Helical" evidence="1">
    <location>
        <begin position="287"/>
        <end position="310"/>
    </location>
</feature>
<dbReference type="RefSeq" id="WP_190886564.1">
    <property type="nucleotide sequence ID" value="NZ_JACWZY010000005.1"/>
</dbReference>
<dbReference type="GO" id="GO:0016747">
    <property type="term" value="F:acyltransferase activity, transferring groups other than amino-acyl groups"/>
    <property type="evidence" value="ECO:0007669"/>
    <property type="project" value="InterPro"/>
</dbReference>
<dbReference type="AlphaFoldDB" id="A0A927AMX9"/>
<evidence type="ECO:0000313" key="4">
    <source>
        <dbReference type="Proteomes" id="UP000598820"/>
    </source>
</evidence>
<organism evidence="3 4">
    <name type="scientific">Spirosoma profusum</name>
    <dbReference type="NCBI Taxonomy" id="2771354"/>
    <lineage>
        <taxon>Bacteria</taxon>
        <taxon>Pseudomonadati</taxon>
        <taxon>Bacteroidota</taxon>
        <taxon>Cytophagia</taxon>
        <taxon>Cytophagales</taxon>
        <taxon>Cytophagaceae</taxon>
        <taxon>Spirosoma</taxon>
    </lineage>
</organism>
<feature type="transmembrane region" description="Helical" evidence="1">
    <location>
        <begin position="263"/>
        <end position="281"/>
    </location>
</feature>
<keyword evidence="1" id="KW-1133">Transmembrane helix</keyword>
<dbReference type="PANTHER" id="PTHR23028">
    <property type="entry name" value="ACETYLTRANSFERASE"/>
    <property type="match status" value="1"/>
</dbReference>
<keyword evidence="3" id="KW-0012">Acyltransferase</keyword>
<feature type="transmembrane region" description="Helical" evidence="1">
    <location>
        <begin position="125"/>
        <end position="143"/>
    </location>
</feature>
<evidence type="ECO:0000259" key="2">
    <source>
        <dbReference type="Pfam" id="PF01757"/>
    </source>
</evidence>
<keyword evidence="1" id="KW-0812">Transmembrane</keyword>
<accession>A0A927AMX9</accession>
<sequence length="412" mass="47973">MNQFIQNTLLGPVGILPAIFVLISALLSITVLYKSNRIILQSVKYESFDALKGYLSIIVFICHSITWYYYLRTRNWFPPPSNAYHQIGQASISMFFMMTSFLFCNKLLKGQTNWLKLYIGRIFRLFPVYFLSIFCLFLIIGYLSNFSLNENESILTITSQFKKWILFTMKDWPNVNGIQKTWIIIAHITWTLRYEWLFYLALPVISILFFNEKPNLLIISISLYILFVVLPYKDYSYINFIHFGGGILASLLIRFGKFSHFTYSWPFSIIIFLLILLLVTIEGQQLFHIAITAAIFIIIACGNTIFGVLLNKYARALGQVSYGIYLFHGIVFFIFFRFILGYEKAATLSSAQHWVCIILLTPLIILIASLIHIYIEFPAMQLTPLIYQKIHEITSATKHKARIYWHQVVSFK</sequence>
<protein>
    <submittedName>
        <fullName evidence="3">Acyltransferase</fullName>
    </submittedName>
</protein>
<dbReference type="Pfam" id="PF01757">
    <property type="entry name" value="Acyl_transf_3"/>
    <property type="match status" value="1"/>
</dbReference>
<gene>
    <name evidence="3" type="ORF">IC229_08680</name>
</gene>
<feature type="transmembrane region" description="Helical" evidence="1">
    <location>
        <begin position="214"/>
        <end position="232"/>
    </location>
</feature>
<keyword evidence="3" id="KW-0808">Transferase</keyword>
<keyword evidence="4" id="KW-1185">Reference proteome</keyword>